<feature type="transmembrane region" description="Helical" evidence="1">
    <location>
        <begin position="331"/>
        <end position="349"/>
    </location>
</feature>
<evidence type="ECO:0000259" key="3">
    <source>
        <dbReference type="Pfam" id="PF19040"/>
    </source>
</evidence>
<evidence type="ECO:0000313" key="5">
    <source>
        <dbReference type="Proteomes" id="UP000326557"/>
    </source>
</evidence>
<dbReference type="Pfam" id="PF19040">
    <property type="entry name" value="SGNH"/>
    <property type="match status" value="1"/>
</dbReference>
<sequence>MTSLNSQHIQAAEKHLSHPKYRPEIDGLRALAVLAVVVFHAFPLKLAGGFIGVDIFFVISGYLISSIILDSLKNDSFSFSEFYKKRIYRIFPALIIVLVFCLTLGYFILFADELKQVGKHVFGGSIFISNILFWNESGYFDTSAEVKPLLHLWSLGIEEQFYLIWPLTVFAAWKMRINILWVIASSIAASFALNIYLVASDQPFAFYMLPSRGWELLAGAALAYSTVKNPKNIKSSEATRTDNVLNWIGLGLLIFGILTFSKNLAFPGWPALIPVIGAVLIIKSGPSAWVNRTILSNKILVWFGLISYPLYLWHWPLLTFARLIQDGAPPAWVRILAVLISIVLAWATYRFVETHIRQRRLKISVSALVITMVTLGITGAMIYSKDGLPNRTTMKSYTKVYTQFVGPIWKYTNNETCLNRYPFEESKKYGWWFCMTNRDAAPEILLIGNSYANHLYPGFTQNEALSKMTVLSIGDCPIGIDTVTDEPYEGLSPCAGNRAKEQEDLIFSIIENNNSVKYVLINGFLNKMDEGYISRIEKRVERLTKHNIKVVIFLPHLTFGRDIKSCFSRLSNKINKDCTASADIRESLDNDFKPLVDKISSKHPDVLFFDQNNMICNAKTCSMILDGMPIFRDEYNHYSEFASKRLSSLFTEWAKTNIPELLAN</sequence>
<dbReference type="OrthoDB" id="9767863at2"/>
<evidence type="ECO:0000313" key="4">
    <source>
        <dbReference type="EMBL" id="VVN83670.1"/>
    </source>
</evidence>
<dbReference type="GO" id="GO:0016747">
    <property type="term" value="F:acyltransferase activity, transferring groups other than amino-acyl groups"/>
    <property type="evidence" value="ECO:0007669"/>
    <property type="project" value="InterPro"/>
</dbReference>
<dbReference type="InterPro" id="IPR002656">
    <property type="entry name" value="Acyl_transf_3_dom"/>
</dbReference>
<organism evidence="4 5">
    <name type="scientific">Pseudomonas fluorescens</name>
    <dbReference type="NCBI Taxonomy" id="294"/>
    <lineage>
        <taxon>Bacteria</taxon>
        <taxon>Pseudomonadati</taxon>
        <taxon>Pseudomonadota</taxon>
        <taxon>Gammaproteobacteria</taxon>
        <taxon>Pseudomonadales</taxon>
        <taxon>Pseudomonadaceae</taxon>
        <taxon>Pseudomonas</taxon>
    </lineage>
</organism>
<gene>
    <name evidence="4" type="ORF">PS704_01297</name>
</gene>
<dbReference type="Pfam" id="PF01757">
    <property type="entry name" value="Acyl_transf_3"/>
    <property type="match status" value="1"/>
</dbReference>
<feature type="transmembrane region" description="Helical" evidence="1">
    <location>
        <begin position="361"/>
        <end position="383"/>
    </location>
</feature>
<keyword evidence="1" id="KW-0472">Membrane</keyword>
<dbReference type="RefSeq" id="WP_150637272.1">
    <property type="nucleotide sequence ID" value="NZ_CABVHP010000003.1"/>
</dbReference>
<protein>
    <recommendedName>
        <fullName evidence="6">Acyltransferase</fullName>
    </recommendedName>
</protein>
<reference evidence="4 5" key="1">
    <citation type="submission" date="2019-09" db="EMBL/GenBank/DDBJ databases">
        <authorList>
            <person name="Chandra G."/>
            <person name="Truman W A."/>
        </authorList>
    </citation>
    <scope>NUCLEOTIDE SEQUENCE [LARGE SCALE GENOMIC DNA]</scope>
    <source>
        <strain evidence="4">PS704</strain>
    </source>
</reference>
<dbReference type="InterPro" id="IPR050879">
    <property type="entry name" value="Acyltransferase_3"/>
</dbReference>
<dbReference type="PANTHER" id="PTHR23028:SF53">
    <property type="entry name" value="ACYL_TRANSF_3 DOMAIN-CONTAINING PROTEIN"/>
    <property type="match status" value="1"/>
</dbReference>
<feature type="transmembrane region" description="Helical" evidence="1">
    <location>
        <begin position="90"/>
        <end position="111"/>
    </location>
</feature>
<dbReference type="InterPro" id="IPR043968">
    <property type="entry name" value="SGNH"/>
</dbReference>
<evidence type="ECO:0000259" key="2">
    <source>
        <dbReference type="Pfam" id="PF01757"/>
    </source>
</evidence>
<feature type="transmembrane region" description="Helical" evidence="1">
    <location>
        <begin position="179"/>
        <end position="198"/>
    </location>
</feature>
<evidence type="ECO:0000256" key="1">
    <source>
        <dbReference type="SAM" id="Phobius"/>
    </source>
</evidence>
<feature type="domain" description="SGNH" evidence="3">
    <location>
        <begin position="430"/>
        <end position="651"/>
    </location>
</feature>
<proteinExistence type="predicted"/>
<feature type="transmembrane region" description="Helical" evidence="1">
    <location>
        <begin position="266"/>
        <end position="282"/>
    </location>
</feature>
<keyword evidence="1" id="KW-1133">Transmembrane helix</keyword>
<dbReference type="AlphaFoldDB" id="A0A5E7AZC3"/>
<dbReference type="PANTHER" id="PTHR23028">
    <property type="entry name" value="ACETYLTRANSFERASE"/>
    <property type="match status" value="1"/>
</dbReference>
<accession>A0A5E7AZC3</accession>
<keyword evidence="1" id="KW-0812">Transmembrane</keyword>
<feature type="domain" description="Acyltransferase 3" evidence="2">
    <location>
        <begin position="23"/>
        <end position="350"/>
    </location>
</feature>
<dbReference type="Proteomes" id="UP000326557">
    <property type="component" value="Unassembled WGS sequence"/>
</dbReference>
<dbReference type="GO" id="GO:0016020">
    <property type="term" value="C:membrane"/>
    <property type="evidence" value="ECO:0007669"/>
    <property type="project" value="TreeGrafter"/>
</dbReference>
<evidence type="ECO:0008006" key="6">
    <source>
        <dbReference type="Google" id="ProtNLM"/>
    </source>
</evidence>
<feature type="transmembrane region" description="Helical" evidence="1">
    <location>
        <begin position="244"/>
        <end position="260"/>
    </location>
</feature>
<dbReference type="EMBL" id="CABVHP010000003">
    <property type="protein sequence ID" value="VVN83670.1"/>
    <property type="molecule type" value="Genomic_DNA"/>
</dbReference>
<feature type="transmembrane region" description="Helical" evidence="1">
    <location>
        <begin position="294"/>
        <end position="311"/>
    </location>
</feature>
<dbReference type="GO" id="GO:0009103">
    <property type="term" value="P:lipopolysaccharide biosynthetic process"/>
    <property type="evidence" value="ECO:0007669"/>
    <property type="project" value="TreeGrafter"/>
</dbReference>
<name>A0A5E7AZC3_PSEFL</name>
<feature type="transmembrane region" description="Helical" evidence="1">
    <location>
        <begin position="50"/>
        <end position="69"/>
    </location>
</feature>